<reference evidence="1" key="1">
    <citation type="submission" date="2022-09" db="EMBL/GenBank/DDBJ databases">
        <title>Genome analysis and characterization of larvicidal activity of Brevibacillus strains.</title>
        <authorList>
            <person name="Patrusheva E.V."/>
            <person name="Izotova A.O."/>
            <person name="Toshchakov S.V."/>
            <person name="Sineoky S.P."/>
        </authorList>
    </citation>
    <scope>NUCLEOTIDE SEQUENCE</scope>
    <source>
        <strain evidence="1">VKPM_B-13247</strain>
    </source>
</reference>
<dbReference type="Proteomes" id="UP001077662">
    <property type="component" value="Unassembled WGS sequence"/>
</dbReference>
<dbReference type="EMBL" id="JAPTNE010000039">
    <property type="protein sequence ID" value="MCZ0809602.1"/>
    <property type="molecule type" value="Genomic_DNA"/>
</dbReference>
<sequence length="301" mass="35387">MQKARDRMLEALYDYSVMSVYQLQTVLGYAKATIYGYIHDSKNDLQKMDMPEIGRNHKVFYLSPQVAKVFAQMKKQEDQFREKDYKLPPGYALHTLLCNQFVCELIQASKQKENMGVIEWLGRNAMQQRIMEEKKNHVMNGFIQFFDVEKRYVSYLESFTGHETWESIRECLEINIHRIIQERPEQPEKVLYLILVLNKATEKKVLQSLIGLKQKFPKMPFVAVARFEQLAMEGIFSSNWTTPDGQRFSFLEMPAIESKQPTIITRFIGKEKRHAEFITGFTGFTGFRDKPEEDVFKKVFS</sequence>
<organism evidence="1 2">
    <name type="scientific">Brevibacillus laterosporus</name>
    <name type="common">Bacillus laterosporus</name>
    <dbReference type="NCBI Taxonomy" id="1465"/>
    <lineage>
        <taxon>Bacteria</taxon>
        <taxon>Bacillati</taxon>
        <taxon>Bacillota</taxon>
        <taxon>Bacilli</taxon>
        <taxon>Bacillales</taxon>
        <taxon>Paenibacillaceae</taxon>
        <taxon>Brevibacillus</taxon>
    </lineage>
</organism>
<comment type="caution">
    <text evidence="1">The sequence shown here is derived from an EMBL/GenBank/DDBJ whole genome shotgun (WGS) entry which is preliminary data.</text>
</comment>
<dbReference type="AlphaFoldDB" id="A0AAP3DKD0"/>
<protein>
    <submittedName>
        <fullName evidence="1">Uncharacterized protein</fullName>
    </submittedName>
</protein>
<evidence type="ECO:0000313" key="1">
    <source>
        <dbReference type="EMBL" id="MCZ0809602.1"/>
    </source>
</evidence>
<gene>
    <name evidence="1" type="ORF">O0554_22330</name>
</gene>
<accession>A0AAP3DKD0</accession>
<name>A0AAP3DKD0_BRELA</name>
<dbReference type="RefSeq" id="WP_258434610.1">
    <property type="nucleotide sequence ID" value="NZ_JANSGW010000039.1"/>
</dbReference>
<proteinExistence type="predicted"/>
<evidence type="ECO:0000313" key="2">
    <source>
        <dbReference type="Proteomes" id="UP001077662"/>
    </source>
</evidence>